<protein>
    <recommendedName>
        <fullName evidence="1">DUF8052 domain-containing protein</fullName>
    </recommendedName>
</protein>
<sequence length="165" mass="19770">MIFDRYLELIENRLYNYFDIEREYEYQQKTFNLYAQSKIRSERYFASKKLKVYAMENHEHVFLHKTDQLTEDELDQFWRVLIKATEEKVSPHDEHMSTIITGVIVSEREPNAVVLQQLQKAKHNKSFAFGFKGWVYIRLLLVSADTGSVYFNKRGKEVKEVYSPK</sequence>
<dbReference type="STRING" id="69895.SAMN05192551_106206"/>
<proteinExistence type="predicted"/>
<dbReference type="Proteomes" id="UP000199287">
    <property type="component" value="Unassembled WGS sequence"/>
</dbReference>
<reference evidence="3" key="1">
    <citation type="submission" date="2016-10" db="EMBL/GenBank/DDBJ databases">
        <authorList>
            <person name="Varghese N."/>
            <person name="Submissions S."/>
        </authorList>
    </citation>
    <scope>NUCLEOTIDE SEQUENCE [LARGE SCALE GENOMIC DNA]</scope>
    <source>
        <strain evidence="3">Z-7934</strain>
    </source>
</reference>
<name>A0A1I3FJX3_9FIRM</name>
<gene>
    <name evidence="2" type="ORF">SAMN05192551_106206</name>
</gene>
<dbReference type="RefSeq" id="WP_093372633.1">
    <property type="nucleotide sequence ID" value="NZ_FOQA01000006.1"/>
</dbReference>
<dbReference type="AlphaFoldDB" id="A0A1I3FJX3"/>
<dbReference type="Pfam" id="PF26226">
    <property type="entry name" value="DUF8052"/>
    <property type="match status" value="1"/>
</dbReference>
<keyword evidence="3" id="KW-1185">Reference proteome</keyword>
<organism evidence="2 3">
    <name type="scientific">Tindallia magadiensis</name>
    <dbReference type="NCBI Taxonomy" id="69895"/>
    <lineage>
        <taxon>Bacteria</taxon>
        <taxon>Bacillati</taxon>
        <taxon>Bacillota</taxon>
        <taxon>Clostridia</taxon>
        <taxon>Peptostreptococcales</taxon>
        <taxon>Tindalliaceae</taxon>
        <taxon>Tindallia</taxon>
    </lineage>
</organism>
<feature type="domain" description="DUF8052" evidence="1">
    <location>
        <begin position="5"/>
        <end position="163"/>
    </location>
</feature>
<dbReference type="OrthoDB" id="2836917at2"/>
<evidence type="ECO:0000259" key="1">
    <source>
        <dbReference type="Pfam" id="PF26226"/>
    </source>
</evidence>
<dbReference type="EMBL" id="FOQA01000006">
    <property type="protein sequence ID" value="SFI11474.1"/>
    <property type="molecule type" value="Genomic_DNA"/>
</dbReference>
<accession>A0A1I3FJX3</accession>
<evidence type="ECO:0000313" key="2">
    <source>
        <dbReference type="EMBL" id="SFI11474.1"/>
    </source>
</evidence>
<dbReference type="InterPro" id="IPR058365">
    <property type="entry name" value="DUF8052"/>
</dbReference>
<evidence type="ECO:0000313" key="3">
    <source>
        <dbReference type="Proteomes" id="UP000199287"/>
    </source>
</evidence>